<feature type="transmembrane region" description="Helical" evidence="1">
    <location>
        <begin position="196"/>
        <end position="214"/>
    </location>
</feature>
<dbReference type="RefSeq" id="WP_044000618.1">
    <property type="nucleotide sequence ID" value="NZ_CP007145.1"/>
</dbReference>
<feature type="transmembrane region" description="Helical" evidence="1">
    <location>
        <begin position="20"/>
        <end position="38"/>
    </location>
</feature>
<proteinExistence type="predicted"/>
<dbReference type="EMBL" id="CP007145">
    <property type="protein sequence ID" value="AHJ95702.1"/>
    <property type="molecule type" value="Genomic_DNA"/>
</dbReference>
<feature type="transmembrane region" description="Helical" evidence="1">
    <location>
        <begin position="169"/>
        <end position="189"/>
    </location>
</feature>
<keyword evidence="1" id="KW-0812">Transmembrane</keyword>
<dbReference type="HOGENOM" id="CLU_620772_0_0_10"/>
<name>W8EVE4_9BACT</name>
<dbReference type="eggNOG" id="ENOG50341PZ">
    <property type="taxonomic scope" value="Bacteria"/>
</dbReference>
<feature type="transmembrane region" description="Helical" evidence="1">
    <location>
        <begin position="89"/>
        <end position="108"/>
    </location>
</feature>
<feature type="transmembrane region" description="Helical" evidence="1">
    <location>
        <begin position="220"/>
        <end position="241"/>
    </location>
</feature>
<feature type="transmembrane region" description="Helical" evidence="1">
    <location>
        <begin position="391"/>
        <end position="409"/>
    </location>
</feature>
<reference evidence="2 3" key="1">
    <citation type="submission" date="2014-01" db="EMBL/GenBank/DDBJ databases">
        <title>Complete genome sequence of ionizing-radiation resistance bacterium Hymenobacter swuensis DY53.</title>
        <authorList>
            <person name="Jung J.-H."/>
            <person name="Jeong S.-W."/>
            <person name="Joe M.-H."/>
            <person name="Cho y.-j."/>
            <person name="Kim M.-K."/>
            <person name="Lim S.-Y."/>
        </authorList>
    </citation>
    <scope>NUCLEOTIDE SEQUENCE [LARGE SCALE GENOMIC DNA]</scope>
    <source>
        <strain evidence="2 3">DY53</strain>
    </source>
</reference>
<evidence type="ECO:0008006" key="4">
    <source>
        <dbReference type="Google" id="ProtNLM"/>
    </source>
</evidence>
<accession>W8EVE4</accession>
<keyword evidence="1" id="KW-0472">Membrane</keyword>
<feature type="transmembrane region" description="Helical" evidence="1">
    <location>
        <begin position="415"/>
        <end position="432"/>
    </location>
</feature>
<dbReference type="PATRIC" id="fig|1227739.3.peg.380"/>
<feature type="transmembrane region" description="Helical" evidence="1">
    <location>
        <begin position="253"/>
        <end position="274"/>
    </location>
</feature>
<feature type="transmembrane region" description="Helical" evidence="1">
    <location>
        <begin position="50"/>
        <end position="69"/>
    </location>
</feature>
<evidence type="ECO:0000256" key="1">
    <source>
        <dbReference type="SAM" id="Phobius"/>
    </source>
</evidence>
<organism evidence="2 3">
    <name type="scientific">Hymenobacter swuensis DY53</name>
    <dbReference type="NCBI Taxonomy" id="1227739"/>
    <lineage>
        <taxon>Bacteria</taxon>
        <taxon>Pseudomonadati</taxon>
        <taxon>Bacteroidota</taxon>
        <taxon>Cytophagia</taxon>
        <taxon>Cytophagales</taxon>
        <taxon>Hymenobacteraceae</taxon>
        <taxon>Hymenobacter</taxon>
    </lineage>
</organism>
<keyword evidence="1" id="KW-1133">Transmembrane helix</keyword>
<dbReference type="OrthoDB" id="870852at2"/>
<dbReference type="KEGG" id="hsw:Hsw_0107"/>
<protein>
    <recommendedName>
        <fullName evidence="4">Glycosyltransferase RgtA/B/C/D-like domain-containing protein</fullName>
    </recommendedName>
</protein>
<evidence type="ECO:0000313" key="3">
    <source>
        <dbReference type="Proteomes" id="UP000019423"/>
    </source>
</evidence>
<dbReference type="Proteomes" id="UP000019423">
    <property type="component" value="Chromosome"/>
</dbReference>
<evidence type="ECO:0000313" key="2">
    <source>
        <dbReference type="EMBL" id="AHJ95702.1"/>
    </source>
</evidence>
<feature type="transmembrane region" description="Helical" evidence="1">
    <location>
        <begin position="280"/>
        <end position="302"/>
    </location>
</feature>
<sequence length="445" mass="49537">MQPASSRISASFARLRQQPWAWQLGATLAFWGQVRLFTDLRGHYGPLWSPLWFYLVSVLLCGCALMAQLRATPAAVPPALESRRVLGSWATVLLGGLAVLYVQAPVIAGHPIDVLQSDIIPILQNYVTRFQSGEVVYRYITNLPYPLFPNHLPLQWLPYVVAEQLGVDYRWWALGILLLGGLGAYLAFLNAQRLPLVLFAGLAVLPWLLLRHLIKVDSGLYAQTVELTIIAYYCLLAASIFSRSALVQATALVLCLLSRYSVVFWVPFFLWLLWRERGRCHAVTVAGLTGLGIVLIYVVPFLSKDWTIFTHALSEYKIATLGEWSRDNGPGGKPYHLFSGLGFASYFYTFGGGDIPARISLLQKAHILASAGAVALSAGVYWKLRHRLDYRALALISLGFYLSTFYAFIQIPYAYLTSLTLFIAVFVLAIAWRQPVSKLPAPAQP</sequence>
<gene>
    <name evidence="2" type="ORF">Hsw_0107</name>
</gene>
<keyword evidence="3" id="KW-1185">Reference proteome</keyword>
<dbReference type="AlphaFoldDB" id="W8EVE4"/>
<dbReference type="STRING" id="1227739.Hsw_0107"/>